<feature type="domain" description="Major facilitator superfamily (MFS) profile" evidence="7">
    <location>
        <begin position="183"/>
        <end position="628"/>
    </location>
</feature>
<feature type="transmembrane region" description="Helical" evidence="6">
    <location>
        <begin position="573"/>
        <end position="594"/>
    </location>
</feature>
<keyword evidence="9" id="KW-1185">Reference proteome</keyword>
<sequence>MQPWRARLLPAASLQPLVRSSSDMVSIPNVKCALWQDPPRVGVAFNTIGLPNCKPEGKKREDQGLPQLRSKRWSSFPSRSPWQLCGGPAHTRIGSRHQPIIPVICDTLRDLYIPSFKRKKIPPVVLPCHYYKHLYDMNLADTQTTKGSNEHGADVIDGIDASRKPSHIPLWQSIKRFPRIVGYCLALSSAILLYGYDLVIVGTVAAMPQFQVVFGQELDGKHIIPSMWLSLWNVSSCIGLMLGSILGGYYQDRRGRRITLAIGSFLSTIAVAICYISDLPDGMETRRGVFFAGKLFQGVCIGILLCVTQTYMSEVLPVVLRGPIIAFYPIFTLLGQLVGSIVVYTSLKHTGAQSYRICFASQWPFSAVPFVLAAFLPESPTWLLRNGRTDKALNAQRMLDTTHVNSQAVINELQASILAEDEESATHEYVDCFRGVNMRRTLVVAFANVIPQMFGLQLLANASYFMQIVGMGASNSLVFLILGIGLGLIANVVSLWALNAFGRRFLILLTLGIVTVLWFAIGIAGIFKGTVTIWYTAVSMMIITMVSGLGSWPASHVVAAEASSLQLRAKTQGIGWFTSGIGTAVFAIILPYIYNIDQGNLRAKTGFVMAGFAAVAVIVVWLAIPEMKGRTPMEIDRMFSLRLRTRAFKDWHSDVTLGGEAEDSRPSAKA</sequence>
<dbReference type="OrthoDB" id="6612291at2759"/>
<feature type="transmembrane region" description="Helical" evidence="6">
    <location>
        <begin position="533"/>
        <end position="552"/>
    </location>
</feature>
<dbReference type="AlphaFoldDB" id="B6H0K1"/>
<keyword evidence="4 6" id="KW-1133">Transmembrane helix</keyword>
<dbReference type="GO" id="GO:0016020">
    <property type="term" value="C:membrane"/>
    <property type="evidence" value="ECO:0007669"/>
    <property type="project" value="UniProtKB-SubCell"/>
</dbReference>
<comment type="similarity">
    <text evidence="2">Belongs to the major facilitator superfamily. Sugar transporter (TC 2.A.1.1) family.</text>
</comment>
<dbReference type="STRING" id="500485.B6H0K1"/>
<dbReference type="GeneID" id="8313792"/>
<accession>B6H0K1</accession>
<feature type="transmembrane region" description="Helical" evidence="6">
    <location>
        <begin position="227"/>
        <end position="246"/>
    </location>
</feature>
<dbReference type="eggNOG" id="KOG0254">
    <property type="taxonomic scope" value="Eukaryota"/>
</dbReference>
<keyword evidence="5 6" id="KW-0472">Membrane</keyword>
<dbReference type="PANTHER" id="PTHR48022">
    <property type="entry name" value="PLASTIDIC GLUCOSE TRANSPORTER 4"/>
    <property type="match status" value="1"/>
</dbReference>
<dbReference type="BioCyc" id="PCHR:PC12G14140-MONOMER"/>
<dbReference type="EMBL" id="AM920427">
    <property type="protein sequence ID" value="CAP81041.1"/>
    <property type="molecule type" value="Genomic_DNA"/>
</dbReference>
<dbReference type="OMA" id="PYIYNPD"/>
<name>B6H0K1_PENRW</name>
<dbReference type="InterPro" id="IPR005828">
    <property type="entry name" value="MFS_sugar_transport-like"/>
</dbReference>
<comment type="subcellular location">
    <subcellularLocation>
        <location evidence="1">Membrane</location>
        <topology evidence="1">Multi-pass membrane protein</topology>
    </subcellularLocation>
</comment>
<evidence type="ECO:0000259" key="7">
    <source>
        <dbReference type="PROSITE" id="PS50850"/>
    </source>
</evidence>
<feature type="transmembrane region" description="Helical" evidence="6">
    <location>
        <begin position="289"/>
        <end position="312"/>
    </location>
</feature>
<dbReference type="Proteomes" id="UP000000724">
    <property type="component" value="Contig Pc00c12"/>
</dbReference>
<dbReference type="PANTHER" id="PTHR48022:SF41">
    <property type="entry name" value="MAJOR FACILITATOR SUPERFAMILY (MFS) PROFILE DOMAIN-CONTAINING PROTEIN"/>
    <property type="match status" value="1"/>
</dbReference>
<dbReference type="FunFam" id="1.20.1250.20:FF:000078">
    <property type="entry name" value="MFS maltose transporter, putative"/>
    <property type="match status" value="1"/>
</dbReference>
<evidence type="ECO:0000256" key="5">
    <source>
        <dbReference type="ARBA" id="ARBA00023136"/>
    </source>
</evidence>
<gene>
    <name evidence="8" type="ORF">Pc12g14140</name>
    <name evidence="8" type="ORF">PCH_Pc12g14140</name>
</gene>
<dbReference type="PROSITE" id="PS00217">
    <property type="entry name" value="SUGAR_TRANSPORT_2"/>
    <property type="match status" value="1"/>
</dbReference>
<protein>
    <submittedName>
        <fullName evidence="8">Pc12g14140 protein</fullName>
    </submittedName>
</protein>
<feature type="transmembrane region" description="Helical" evidence="6">
    <location>
        <begin position="258"/>
        <end position="277"/>
    </location>
</feature>
<evidence type="ECO:0000313" key="8">
    <source>
        <dbReference type="EMBL" id="CAP81041.1"/>
    </source>
</evidence>
<dbReference type="VEuPathDB" id="FungiDB:PCH_Pc12g14140"/>
<dbReference type="GO" id="GO:0005351">
    <property type="term" value="F:carbohydrate:proton symporter activity"/>
    <property type="evidence" value="ECO:0007669"/>
    <property type="project" value="TreeGrafter"/>
</dbReference>
<reference evidence="8 9" key="1">
    <citation type="journal article" date="2008" name="Nat. Biotechnol.">
        <title>Genome sequencing and analysis of the filamentous fungus Penicillium chrysogenum.</title>
        <authorList>
            <person name="van den Berg M.A."/>
            <person name="Albang R."/>
            <person name="Albermann K."/>
            <person name="Badger J.H."/>
            <person name="Daran J.-M."/>
            <person name="Driessen A.J.M."/>
            <person name="Garcia-Estrada C."/>
            <person name="Fedorova N.D."/>
            <person name="Harris D.M."/>
            <person name="Heijne W.H.M."/>
            <person name="Joardar V.S."/>
            <person name="Kiel J.A.K.W."/>
            <person name="Kovalchuk A."/>
            <person name="Martin J.F."/>
            <person name="Nierman W.C."/>
            <person name="Nijland J.G."/>
            <person name="Pronk J.T."/>
            <person name="Roubos J.A."/>
            <person name="van der Klei I.J."/>
            <person name="van Peij N.N.M.E."/>
            <person name="Veenhuis M."/>
            <person name="von Doehren H."/>
            <person name="Wagner C."/>
            <person name="Wortman J.R."/>
            <person name="Bovenberg R.A.L."/>
        </authorList>
    </citation>
    <scope>NUCLEOTIDE SEQUENCE [LARGE SCALE GENOMIC DNA]</scope>
    <source>
        <strain evidence="9">ATCC 28089 / DSM 1075 / NRRL 1951 / Wisconsin 54-1255</strain>
    </source>
</reference>
<feature type="transmembrane region" description="Helical" evidence="6">
    <location>
        <begin position="180"/>
        <end position="207"/>
    </location>
</feature>
<evidence type="ECO:0000256" key="4">
    <source>
        <dbReference type="ARBA" id="ARBA00022989"/>
    </source>
</evidence>
<dbReference type="KEGG" id="pcs:N7525_001192"/>
<dbReference type="InterPro" id="IPR005829">
    <property type="entry name" value="Sugar_transporter_CS"/>
</dbReference>
<feature type="transmembrane region" description="Helical" evidence="6">
    <location>
        <begin position="477"/>
        <end position="498"/>
    </location>
</feature>
<organism evidence="8 9">
    <name type="scientific">Penicillium rubens (strain ATCC 28089 / DSM 1075 / NRRL 1951 / Wisconsin 54-1255)</name>
    <name type="common">Penicillium chrysogenum</name>
    <dbReference type="NCBI Taxonomy" id="500485"/>
    <lineage>
        <taxon>Eukaryota</taxon>
        <taxon>Fungi</taxon>
        <taxon>Dikarya</taxon>
        <taxon>Ascomycota</taxon>
        <taxon>Pezizomycotina</taxon>
        <taxon>Eurotiomycetes</taxon>
        <taxon>Eurotiomycetidae</taxon>
        <taxon>Eurotiales</taxon>
        <taxon>Aspergillaceae</taxon>
        <taxon>Penicillium</taxon>
        <taxon>Penicillium chrysogenum species complex</taxon>
    </lineage>
</organism>
<dbReference type="PROSITE" id="PS50850">
    <property type="entry name" value="MFS"/>
    <property type="match status" value="1"/>
</dbReference>
<feature type="transmembrane region" description="Helical" evidence="6">
    <location>
        <begin position="505"/>
        <end position="527"/>
    </location>
</feature>
<dbReference type="InterPro" id="IPR020846">
    <property type="entry name" value="MFS_dom"/>
</dbReference>
<dbReference type="Pfam" id="PF00083">
    <property type="entry name" value="Sugar_tr"/>
    <property type="match status" value="1"/>
</dbReference>
<evidence type="ECO:0000313" key="9">
    <source>
        <dbReference type="Proteomes" id="UP000000724"/>
    </source>
</evidence>
<evidence type="ECO:0000256" key="6">
    <source>
        <dbReference type="SAM" id="Phobius"/>
    </source>
</evidence>
<feature type="transmembrane region" description="Helical" evidence="6">
    <location>
        <begin position="324"/>
        <end position="347"/>
    </location>
</feature>
<dbReference type="SUPFAM" id="SSF103473">
    <property type="entry name" value="MFS general substrate transporter"/>
    <property type="match status" value="1"/>
</dbReference>
<feature type="transmembrane region" description="Helical" evidence="6">
    <location>
        <begin position="442"/>
        <end position="465"/>
    </location>
</feature>
<proteinExistence type="inferred from homology"/>
<keyword evidence="3 6" id="KW-0812">Transmembrane</keyword>
<dbReference type="InterPro" id="IPR050360">
    <property type="entry name" value="MFS_Sugar_Transporters"/>
</dbReference>
<dbReference type="InterPro" id="IPR036259">
    <property type="entry name" value="MFS_trans_sf"/>
</dbReference>
<feature type="transmembrane region" description="Helical" evidence="6">
    <location>
        <begin position="606"/>
        <end position="624"/>
    </location>
</feature>
<feature type="transmembrane region" description="Helical" evidence="6">
    <location>
        <begin position="353"/>
        <end position="376"/>
    </location>
</feature>
<evidence type="ECO:0000256" key="1">
    <source>
        <dbReference type="ARBA" id="ARBA00004141"/>
    </source>
</evidence>
<dbReference type="HOGENOM" id="CLU_001265_11_0_1"/>
<evidence type="ECO:0000256" key="2">
    <source>
        <dbReference type="ARBA" id="ARBA00010992"/>
    </source>
</evidence>
<dbReference type="Gene3D" id="1.20.1250.20">
    <property type="entry name" value="MFS general substrate transporter like domains"/>
    <property type="match status" value="1"/>
</dbReference>
<evidence type="ECO:0000256" key="3">
    <source>
        <dbReference type="ARBA" id="ARBA00022692"/>
    </source>
</evidence>